<evidence type="ECO:0000313" key="2">
    <source>
        <dbReference type="Proteomes" id="UP000485058"/>
    </source>
</evidence>
<sequence>MHTHAYTPVFFQNCQADAGHEGFRTITWLVTQLVPTGNEKQVTQHFVMPKSNARVRIVTKSRPRKQAFGSDRYELRKNKKSLIHTTMTQPISLPRGQQQNSQALGWLPVRACRAT</sequence>
<dbReference type="EMBL" id="BLLF01005936">
    <property type="protein sequence ID" value="GFH31776.1"/>
    <property type="molecule type" value="Genomic_DNA"/>
</dbReference>
<accession>A0A6A0AGC4</accession>
<protein>
    <submittedName>
        <fullName evidence="1">Uncharacterized protein</fullName>
    </submittedName>
</protein>
<gene>
    <name evidence="1" type="ORF">HaLaN_30887</name>
</gene>
<keyword evidence="2" id="KW-1185">Reference proteome</keyword>
<proteinExistence type="predicted"/>
<comment type="caution">
    <text evidence="1">The sequence shown here is derived from an EMBL/GenBank/DDBJ whole genome shotgun (WGS) entry which is preliminary data.</text>
</comment>
<dbReference type="AlphaFoldDB" id="A0A6A0AGC4"/>
<reference evidence="1 2" key="1">
    <citation type="submission" date="2020-02" db="EMBL/GenBank/DDBJ databases">
        <title>Draft genome sequence of Haematococcus lacustris strain NIES-144.</title>
        <authorList>
            <person name="Morimoto D."/>
            <person name="Nakagawa S."/>
            <person name="Yoshida T."/>
            <person name="Sawayama S."/>
        </authorList>
    </citation>
    <scope>NUCLEOTIDE SEQUENCE [LARGE SCALE GENOMIC DNA]</scope>
    <source>
        <strain evidence="1 2">NIES-144</strain>
    </source>
</reference>
<name>A0A6A0AGC4_HAELA</name>
<dbReference type="Proteomes" id="UP000485058">
    <property type="component" value="Unassembled WGS sequence"/>
</dbReference>
<evidence type="ECO:0000313" key="1">
    <source>
        <dbReference type="EMBL" id="GFH31776.1"/>
    </source>
</evidence>
<organism evidence="1 2">
    <name type="scientific">Haematococcus lacustris</name>
    <name type="common">Green alga</name>
    <name type="synonym">Haematococcus pluvialis</name>
    <dbReference type="NCBI Taxonomy" id="44745"/>
    <lineage>
        <taxon>Eukaryota</taxon>
        <taxon>Viridiplantae</taxon>
        <taxon>Chlorophyta</taxon>
        <taxon>core chlorophytes</taxon>
        <taxon>Chlorophyceae</taxon>
        <taxon>CS clade</taxon>
        <taxon>Chlamydomonadales</taxon>
        <taxon>Haematococcaceae</taxon>
        <taxon>Haematococcus</taxon>
    </lineage>
</organism>